<keyword evidence="7" id="KW-0902">Two-component regulatory system</keyword>
<keyword evidence="5" id="KW-0808">Transferase</keyword>
<dbReference type="RefSeq" id="WP_133403031.1">
    <property type="nucleotide sequence ID" value="NZ_SMTK01000002.1"/>
</dbReference>
<dbReference type="Pfam" id="PF02518">
    <property type="entry name" value="HATPase_c"/>
    <property type="match status" value="1"/>
</dbReference>
<dbReference type="Pfam" id="PF00512">
    <property type="entry name" value="HisKA"/>
    <property type="match status" value="1"/>
</dbReference>
<feature type="compositionally biased region" description="Low complexity" evidence="9">
    <location>
        <begin position="412"/>
        <end position="426"/>
    </location>
</feature>
<dbReference type="GO" id="GO:0030295">
    <property type="term" value="F:protein kinase activator activity"/>
    <property type="evidence" value="ECO:0007669"/>
    <property type="project" value="TreeGrafter"/>
</dbReference>
<dbReference type="OrthoDB" id="9808408at2"/>
<keyword evidence="4" id="KW-0597">Phosphoprotein</keyword>
<proteinExistence type="predicted"/>
<comment type="catalytic activity">
    <reaction evidence="1">
        <text>ATP + protein L-histidine = ADP + protein N-phospho-L-histidine.</text>
        <dbReference type="EC" id="2.7.13.3"/>
    </reaction>
</comment>
<dbReference type="GO" id="GO:0000156">
    <property type="term" value="F:phosphorelay response regulator activity"/>
    <property type="evidence" value="ECO:0007669"/>
    <property type="project" value="TreeGrafter"/>
</dbReference>
<dbReference type="GO" id="GO:0007234">
    <property type="term" value="P:osmosensory signaling via phosphorelay pathway"/>
    <property type="evidence" value="ECO:0007669"/>
    <property type="project" value="TreeGrafter"/>
</dbReference>
<dbReference type="AlphaFoldDB" id="A0A4R5TZP0"/>
<evidence type="ECO:0000313" key="11">
    <source>
        <dbReference type="EMBL" id="TDK26671.1"/>
    </source>
</evidence>
<dbReference type="InterPro" id="IPR003661">
    <property type="entry name" value="HisK_dim/P_dom"/>
</dbReference>
<accession>A0A4R5TZP0</accession>
<dbReference type="SUPFAM" id="SSF47384">
    <property type="entry name" value="Homodimeric domain of signal transducing histidine kinase"/>
    <property type="match status" value="1"/>
</dbReference>
<evidence type="ECO:0000256" key="2">
    <source>
        <dbReference type="ARBA" id="ARBA00004236"/>
    </source>
</evidence>
<dbReference type="InterPro" id="IPR029016">
    <property type="entry name" value="GAF-like_dom_sf"/>
</dbReference>
<feature type="domain" description="Histidine kinase" evidence="10">
    <location>
        <begin position="200"/>
        <end position="409"/>
    </location>
</feature>
<evidence type="ECO:0000256" key="4">
    <source>
        <dbReference type="ARBA" id="ARBA00022553"/>
    </source>
</evidence>
<dbReference type="InterPro" id="IPR005467">
    <property type="entry name" value="His_kinase_dom"/>
</dbReference>
<evidence type="ECO:0000259" key="10">
    <source>
        <dbReference type="PROSITE" id="PS50109"/>
    </source>
</evidence>
<keyword evidence="12" id="KW-1185">Reference proteome</keyword>
<dbReference type="Pfam" id="PF01590">
    <property type="entry name" value="GAF"/>
    <property type="match status" value="1"/>
</dbReference>
<dbReference type="Proteomes" id="UP000295411">
    <property type="component" value="Unassembled WGS sequence"/>
</dbReference>
<dbReference type="CDD" id="cd00075">
    <property type="entry name" value="HATPase"/>
    <property type="match status" value="1"/>
</dbReference>
<dbReference type="SMART" id="SM00065">
    <property type="entry name" value="GAF"/>
    <property type="match status" value="1"/>
</dbReference>
<feature type="region of interest" description="Disordered" evidence="9">
    <location>
        <begin position="387"/>
        <end position="426"/>
    </location>
</feature>
<dbReference type="SMART" id="SM00388">
    <property type="entry name" value="HisKA"/>
    <property type="match status" value="1"/>
</dbReference>
<gene>
    <name evidence="11" type="ORF">E2F48_05655</name>
</gene>
<evidence type="ECO:0000256" key="9">
    <source>
        <dbReference type="SAM" id="MobiDB-lite"/>
    </source>
</evidence>
<dbReference type="PANTHER" id="PTHR42878">
    <property type="entry name" value="TWO-COMPONENT HISTIDINE KINASE"/>
    <property type="match status" value="1"/>
</dbReference>
<comment type="caution">
    <text evidence="11">The sequence shown here is derived from an EMBL/GenBank/DDBJ whole genome shotgun (WGS) entry which is preliminary data.</text>
</comment>
<dbReference type="InterPro" id="IPR036890">
    <property type="entry name" value="HATPase_C_sf"/>
</dbReference>
<dbReference type="InterPro" id="IPR036097">
    <property type="entry name" value="HisK_dim/P_sf"/>
</dbReference>
<evidence type="ECO:0000256" key="6">
    <source>
        <dbReference type="ARBA" id="ARBA00022777"/>
    </source>
</evidence>
<dbReference type="PRINTS" id="PR00344">
    <property type="entry name" value="BCTRLSENSOR"/>
</dbReference>
<reference evidence="11 12" key="1">
    <citation type="submission" date="2019-03" db="EMBL/GenBank/DDBJ databases">
        <title>Arthrobacter sp. nov., an bacterium isolated from biocrust in Mu Us Desert.</title>
        <authorList>
            <person name="Lixiong L."/>
        </authorList>
    </citation>
    <scope>NUCLEOTIDE SEQUENCE [LARGE SCALE GENOMIC DNA]</scope>
    <source>
        <strain evidence="11 12">SLN-3</strain>
    </source>
</reference>
<dbReference type="InterPro" id="IPR003018">
    <property type="entry name" value="GAF"/>
</dbReference>
<sequence length="426" mass="44697">MQDALVDQPHLEELSRQAVLRDYGLPSSAAEGTSDKVSPPPELMNLVRLAVQITGMASGAINIITADEQHTIAAHGVEPEVCSREDSMCSKVFQSNQITVVPDAARDHRFVNNPFVNGVKSSIRSYASVPLVSPAGAALGSLCVFTTNRQELDPERREGLEILAAQVIEVLELQLRTRQLADALATVRRSNEDLAGFAARVSHDLKNPLTAILGYAELGEQDDSVSGPAAGYLRIIRGSAGRMLETVQEVLDFSRVGGSVTRERVPLAAAVDAVRQDILPLVQDSRAGITAVDAELVADPTLLRALLQNLIANAIKYSRPGTAPRIAVLTETGDTQVLTVVDNGKGIAAEDRTRVLEPLVRLSREGDPPGTGIGLATCARIASAHGGSISITDTPGGGTTVRVDLGPAGPPGTAEGSGRSSAGGRP</sequence>
<dbReference type="PROSITE" id="PS50109">
    <property type="entry name" value="HIS_KIN"/>
    <property type="match status" value="1"/>
</dbReference>
<evidence type="ECO:0000313" key="12">
    <source>
        <dbReference type="Proteomes" id="UP000295411"/>
    </source>
</evidence>
<dbReference type="GO" id="GO:0005886">
    <property type="term" value="C:plasma membrane"/>
    <property type="evidence" value="ECO:0007669"/>
    <property type="project" value="UniProtKB-SubCell"/>
</dbReference>
<dbReference type="Gene3D" id="3.30.450.40">
    <property type="match status" value="1"/>
</dbReference>
<evidence type="ECO:0000256" key="7">
    <source>
        <dbReference type="ARBA" id="ARBA00023012"/>
    </source>
</evidence>
<dbReference type="Gene3D" id="3.30.565.10">
    <property type="entry name" value="Histidine kinase-like ATPase, C-terminal domain"/>
    <property type="match status" value="1"/>
</dbReference>
<dbReference type="PANTHER" id="PTHR42878:SF15">
    <property type="entry name" value="BACTERIOPHYTOCHROME"/>
    <property type="match status" value="1"/>
</dbReference>
<evidence type="ECO:0000256" key="3">
    <source>
        <dbReference type="ARBA" id="ARBA00012438"/>
    </source>
</evidence>
<evidence type="ECO:0000256" key="5">
    <source>
        <dbReference type="ARBA" id="ARBA00022679"/>
    </source>
</evidence>
<dbReference type="SUPFAM" id="SSF55874">
    <property type="entry name" value="ATPase domain of HSP90 chaperone/DNA topoisomerase II/histidine kinase"/>
    <property type="match status" value="1"/>
</dbReference>
<dbReference type="GO" id="GO:0000155">
    <property type="term" value="F:phosphorelay sensor kinase activity"/>
    <property type="evidence" value="ECO:0007669"/>
    <property type="project" value="InterPro"/>
</dbReference>
<dbReference type="Gene3D" id="1.10.287.130">
    <property type="match status" value="1"/>
</dbReference>
<dbReference type="CDD" id="cd00082">
    <property type="entry name" value="HisKA"/>
    <property type="match status" value="1"/>
</dbReference>
<dbReference type="InterPro" id="IPR003594">
    <property type="entry name" value="HATPase_dom"/>
</dbReference>
<dbReference type="EMBL" id="SMTK01000002">
    <property type="protein sequence ID" value="TDK26671.1"/>
    <property type="molecule type" value="Genomic_DNA"/>
</dbReference>
<dbReference type="SMART" id="SM00387">
    <property type="entry name" value="HATPase_c"/>
    <property type="match status" value="1"/>
</dbReference>
<dbReference type="InterPro" id="IPR050351">
    <property type="entry name" value="BphY/WalK/GraS-like"/>
</dbReference>
<keyword evidence="6 11" id="KW-0418">Kinase</keyword>
<dbReference type="EC" id="2.7.13.3" evidence="3"/>
<evidence type="ECO:0000256" key="1">
    <source>
        <dbReference type="ARBA" id="ARBA00000085"/>
    </source>
</evidence>
<dbReference type="SUPFAM" id="SSF55781">
    <property type="entry name" value="GAF domain-like"/>
    <property type="match status" value="1"/>
</dbReference>
<comment type="subcellular location">
    <subcellularLocation>
        <location evidence="2">Cell membrane</location>
    </subcellularLocation>
</comment>
<evidence type="ECO:0000256" key="8">
    <source>
        <dbReference type="ARBA" id="ARBA00039401"/>
    </source>
</evidence>
<name>A0A4R5TZP0_9MICC</name>
<organism evidence="11 12">
    <name type="scientific">Arthrobacter crusticola</name>
    <dbReference type="NCBI Taxonomy" id="2547960"/>
    <lineage>
        <taxon>Bacteria</taxon>
        <taxon>Bacillati</taxon>
        <taxon>Actinomycetota</taxon>
        <taxon>Actinomycetes</taxon>
        <taxon>Micrococcales</taxon>
        <taxon>Micrococcaceae</taxon>
        <taxon>Arthrobacter</taxon>
    </lineage>
</organism>
<protein>
    <recommendedName>
        <fullName evidence="8">Sensor-like histidine kinase SenX3</fullName>
        <ecNumber evidence="3">2.7.13.3</ecNumber>
    </recommendedName>
</protein>
<dbReference type="InterPro" id="IPR004358">
    <property type="entry name" value="Sig_transdc_His_kin-like_C"/>
</dbReference>